<feature type="signal peptide" evidence="1">
    <location>
        <begin position="1"/>
        <end position="29"/>
    </location>
</feature>
<dbReference type="Gene3D" id="3.40.50.1110">
    <property type="entry name" value="SGNH hydrolase"/>
    <property type="match status" value="1"/>
</dbReference>
<dbReference type="Proteomes" id="UP000199517">
    <property type="component" value="Unassembled WGS sequence"/>
</dbReference>
<feature type="domain" description="SGNH hydrolase-type esterase" evidence="2">
    <location>
        <begin position="87"/>
        <end position="235"/>
    </location>
</feature>
<dbReference type="OrthoDB" id="9790057at2"/>
<dbReference type="PANTHER" id="PTHR30383:SF5">
    <property type="entry name" value="SGNH HYDROLASE-TYPE ESTERASE DOMAIN-CONTAINING PROTEIN"/>
    <property type="match status" value="1"/>
</dbReference>
<evidence type="ECO:0000256" key="1">
    <source>
        <dbReference type="SAM" id="SignalP"/>
    </source>
</evidence>
<reference evidence="4" key="1">
    <citation type="submission" date="2016-10" db="EMBL/GenBank/DDBJ databases">
        <authorList>
            <person name="Varghese N."/>
            <person name="Submissions S."/>
        </authorList>
    </citation>
    <scope>NUCLEOTIDE SEQUENCE [LARGE SCALE GENOMIC DNA]</scope>
    <source>
        <strain evidence="4">DSM 7481</strain>
    </source>
</reference>
<evidence type="ECO:0000313" key="4">
    <source>
        <dbReference type="Proteomes" id="UP000199517"/>
    </source>
</evidence>
<dbReference type="InterPro" id="IPR013830">
    <property type="entry name" value="SGNH_hydro"/>
</dbReference>
<keyword evidence="1" id="KW-0732">Signal</keyword>
<gene>
    <name evidence="3" type="ORF">SAMN04489710_112119</name>
</gene>
<name>A0A1I1XDU7_9BURK</name>
<organism evidence="3 4">
    <name type="scientific">Paracidovorax konjaci</name>
    <dbReference type="NCBI Taxonomy" id="32040"/>
    <lineage>
        <taxon>Bacteria</taxon>
        <taxon>Pseudomonadati</taxon>
        <taxon>Pseudomonadota</taxon>
        <taxon>Betaproteobacteria</taxon>
        <taxon>Burkholderiales</taxon>
        <taxon>Comamonadaceae</taxon>
        <taxon>Paracidovorax</taxon>
    </lineage>
</organism>
<dbReference type="CDD" id="cd04502">
    <property type="entry name" value="SGNH_hydrolase_like_7"/>
    <property type="match status" value="1"/>
</dbReference>
<dbReference type="RefSeq" id="WP_092954977.1">
    <property type="nucleotide sequence ID" value="NZ_FOMQ01000012.1"/>
</dbReference>
<dbReference type="Pfam" id="PF13472">
    <property type="entry name" value="Lipase_GDSL_2"/>
    <property type="match status" value="1"/>
</dbReference>
<protein>
    <submittedName>
        <fullName evidence="3">Lysophospholipase L1</fullName>
    </submittedName>
</protein>
<dbReference type="InterPro" id="IPR036514">
    <property type="entry name" value="SGNH_hydro_sf"/>
</dbReference>
<dbReference type="GO" id="GO:0004622">
    <property type="term" value="F:phosphatidylcholine lysophospholipase activity"/>
    <property type="evidence" value="ECO:0007669"/>
    <property type="project" value="TreeGrafter"/>
</dbReference>
<dbReference type="STRING" id="32040.SAMN04489710_112119"/>
<sequence>MPLSFFRSFCLGRGAAALLCAAVALPASALQGTPAPLVTAAEATALPAPYARWQSSMEAFAAADKTGLPQTGGVLFVGSSTIRLWTDLREDFRQLPVVINRGFGGSTMADCQYFVKNLVLQYQPRHVMVYAGDNDLAEGRSPQQVLESFQSFVRSVREALPETRISYISIKPSPLRLTLLPRMREANTLLAQYVRTVPNSDFIDIFTPMLGADGIPRAELFGADHLHMNDAGYDLWRSVISGYVGEGARAAGGARTADPVVDGVAKTAARP</sequence>
<feature type="chain" id="PRO_5011704324" evidence="1">
    <location>
        <begin position="30"/>
        <end position="271"/>
    </location>
</feature>
<dbReference type="SUPFAM" id="SSF52266">
    <property type="entry name" value="SGNH hydrolase"/>
    <property type="match status" value="1"/>
</dbReference>
<dbReference type="PANTHER" id="PTHR30383">
    <property type="entry name" value="THIOESTERASE 1/PROTEASE 1/LYSOPHOSPHOLIPASE L1"/>
    <property type="match status" value="1"/>
</dbReference>
<dbReference type="InterPro" id="IPR051532">
    <property type="entry name" value="Ester_Hydrolysis_Enzymes"/>
</dbReference>
<evidence type="ECO:0000259" key="2">
    <source>
        <dbReference type="Pfam" id="PF13472"/>
    </source>
</evidence>
<dbReference type="EMBL" id="FOMQ01000012">
    <property type="protein sequence ID" value="SFE04828.1"/>
    <property type="molecule type" value="Genomic_DNA"/>
</dbReference>
<keyword evidence="4" id="KW-1185">Reference proteome</keyword>
<proteinExistence type="predicted"/>
<evidence type="ECO:0000313" key="3">
    <source>
        <dbReference type="EMBL" id="SFE04828.1"/>
    </source>
</evidence>
<accession>A0A1I1XDU7</accession>
<dbReference type="AlphaFoldDB" id="A0A1I1XDU7"/>